<dbReference type="Pfam" id="PF13202">
    <property type="entry name" value="EF-hand_5"/>
    <property type="match status" value="2"/>
</dbReference>
<organism evidence="4 5">
    <name type="scientific">Adineta steineri</name>
    <dbReference type="NCBI Taxonomy" id="433720"/>
    <lineage>
        <taxon>Eukaryota</taxon>
        <taxon>Metazoa</taxon>
        <taxon>Spiralia</taxon>
        <taxon>Gnathifera</taxon>
        <taxon>Rotifera</taxon>
        <taxon>Eurotatoria</taxon>
        <taxon>Bdelloidea</taxon>
        <taxon>Adinetida</taxon>
        <taxon>Adinetidae</taxon>
        <taxon>Adineta</taxon>
    </lineage>
</organism>
<dbReference type="EMBL" id="CAJNOI010000090">
    <property type="protein sequence ID" value="CAF1040911.1"/>
    <property type="molecule type" value="Genomic_DNA"/>
</dbReference>
<evidence type="ECO:0000313" key="4">
    <source>
        <dbReference type="EMBL" id="CAF1104194.1"/>
    </source>
</evidence>
<sequence length="491" mass="50652">MVDAAFYRADINRNNSLDLNEFRSFVEQNNGGNGFTSHSSSHESSSTAGPFGGAHYEASYRSEADSGLAGGVNGSYNSTSSYSASNTGYGVDSGLAGGVGYGAAGLVGGGAGYGVSSTESVNSAAVQSYATDSRGLFQDSNPQIIRRPAPNGPLTYTQNIRVRFLQPPPIPPPGPLIIKEVRPPQPPPPPPLRIRQQAPPRPQPPPLVLRERPPVPPQSVASQTVIRRLAALPVPPRSTIIERLPAAPARPRDIIIERWVPYGAAAKRRTIVQRAAAAQQYARPRNVIIQYDNVQARIVRQFQKLGVQLENPVAYVQRYGAQLLDSVTLVQQARAAGVTEDISPPVVAGSFAATEGQFSSTGGATGAGGLTGQGYGGIAGEMNFEATAGGVGSRANIAHSAYEAHGGGVVGIDSPAAFSSHVGGAGEGPTGFGAAPVLSSAFSGFGESVSTYGAGSNVGPGSGFAPSTLFNAADSNHDGVLSQREFNAAGY</sequence>
<proteinExistence type="predicted"/>
<gene>
    <name evidence="3" type="ORF">BJG266_LOCUS18064</name>
    <name evidence="4" type="ORF">QVE165_LOCUS20472</name>
</gene>
<protein>
    <recommendedName>
        <fullName evidence="2">EF-hand domain-containing protein</fullName>
    </recommendedName>
</protein>
<keyword evidence="5" id="KW-1185">Reference proteome</keyword>
<dbReference type="Proteomes" id="UP000663832">
    <property type="component" value="Unassembled WGS sequence"/>
</dbReference>
<feature type="compositionally biased region" description="Pro residues" evidence="1">
    <location>
        <begin position="183"/>
        <end position="192"/>
    </location>
</feature>
<comment type="caution">
    <text evidence="4">The sequence shown here is derived from an EMBL/GenBank/DDBJ whole genome shotgun (WGS) entry which is preliminary data.</text>
</comment>
<reference evidence="4" key="1">
    <citation type="submission" date="2021-02" db="EMBL/GenBank/DDBJ databases">
        <authorList>
            <person name="Nowell W R."/>
        </authorList>
    </citation>
    <scope>NUCLEOTIDE SEQUENCE</scope>
</reference>
<dbReference type="OrthoDB" id="10128996at2759"/>
<dbReference type="AlphaFoldDB" id="A0A814PFU6"/>
<accession>A0A814PFU6</accession>
<feature type="region of interest" description="Disordered" evidence="1">
    <location>
        <begin position="173"/>
        <end position="220"/>
    </location>
</feature>
<dbReference type="PROSITE" id="PS00018">
    <property type="entry name" value="EF_HAND_1"/>
    <property type="match status" value="2"/>
</dbReference>
<evidence type="ECO:0000313" key="5">
    <source>
        <dbReference type="Proteomes" id="UP000663832"/>
    </source>
</evidence>
<dbReference type="Proteomes" id="UP000663877">
    <property type="component" value="Unassembled WGS sequence"/>
</dbReference>
<dbReference type="PROSITE" id="PS50222">
    <property type="entry name" value="EF_HAND_2"/>
    <property type="match status" value="1"/>
</dbReference>
<dbReference type="EMBL" id="CAJNOM010000128">
    <property type="protein sequence ID" value="CAF1104194.1"/>
    <property type="molecule type" value="Genomic_DNA"/>
</dbReference>
<evidence type="ECO:0000313" key="3">
    <source>
        <dbReference type="EMBL" id="CAF1040911.1"/>
    </source>
</evidence>
<name>A0A814PFU6_9BILA</name>
<dbReference type="InterPro" id="IPR002048">
    <property type="entry name" value="EF_hand_dom"/>
</dbReference>
<evidence type="ECO:0000259" key="2">
    <source>
        <dbReference type="PROSITE" id="PS50222"/>
    </source>
</evidence>
<feature type="domain" description="EF-hand" evidence="2">
    <location>
        <begin position="1"/>
        <end position="32"/>
    </location>
</feature>
<evidence type="ECO:0000256" key="1">
    <source>
        <dbReference type="SAM" id="MobiDB-lite"/>
    </source>
</evidence>
<dbReference type="GO" id="GO:0005509">
    <property type="term" value="F:calcium ion binding"/>
    <property type="evidence" value="ECO:0007669"/>
    <property type="project" value="InterPro"/>
</dbReference>
<dbReference type="InterPro" id="IPR018247">
    <property type="entry name" value="EF_Hand_1_Ca_BS"/>
</dbReference>